<comment type="caution">
    <text evidence="1">The sequence shown here is derived from an EMBL/GenBank/DDBJ whole genome shotgun (WGS) entry which is preliminary data.</text>
</comment>
<proteinExistence type="predicted"/>
<dbReference type="Proteomes" id="UP000479226">
    <property type="component" value="Unassembled WGS sequence"/>
</dbReference>
<accession>A0ABX0D4Y3</accession>
<dbReference type="InterPro" id="IPR029013">
    <property type="entry name" value="HP0062-like_sf"/>
</dbReference>
<evidence type="ECO:0008006" key="3">
    <source>
        <dbReference type="Google" id="ProtNLM"/>
    </source>
</evidence>
<evidence type="ECO:0000313" key="1">
    <source>
        <dbReference type="EMBL" id="NGN81944.1"/>
    </source>
</evidence>
<sequence length="90" mass="10020">MTTGLQGADPEDMRRFAHELDQAHDRLLALRSELGARITNNLRWEGPDAFVFRHAWQSSYAPVIAKAAAMLGETARTIKAQAAEQEQASR</sequence>
<dbReference type="EMBL" id="JAAKZI010000001">
    <property type="protein sequence ID" value="NGN81944.1"/>
    <property type="molecule type" value="Genomic_DNA"/>
</dbReference>
<reference evidence="1 2" key="1">
    <citation type="submission" date="2020-02" db="EMBL/GenBank/DDBJ databases">
        <title>Genome sequence of the type strain DSM 27180 of Arthrobacter silviterrae.</title>
        <authorList>
            <person name="Gao J."/>
            <person name="Sun J."/>
        </authorList>
    </citation>
    <scope>NUCLEOTIDE SEQUENCE [LARGE SCALE GENOMIC DNA]</scope>
    <source>
        <strain evidence="1 2">DSM 27180</strain>
    </source>
</reference>
<organism evidence="1 2">
    <name type="scientific">Arthrobacter silviterrae</name>
    <dbReference type="NCBI Taxonomy" id="2026658"/>
    <lineage>
        <taxon>Bacteria</taxon>
        <taxon>Bacillati</taxon>
        <taxon>Actinomycetota</taxon>
        <taxon>Actinomycetes</taxon>
        <taxon>Micrococcales</taxon>
        <taxon>Micrococcaceae</taxon>
        <taxon>Arthrobacter</taxon>
    </lineage>
</organism>
<keyword evidence="2" id="KW-1185">Reference proteome</keyword>
<dbReference type="SUPFAM" id="SSF158414">
    <property type="entry name" value="HP0062-like"/>
    <property type="match status" value="1"/>
</dbReference>
<dbReference type="Gene3D" id="1.10.287.1060">
    <property type="entry name" value="ESAT-6-like"/>
    <property type="match status" value="1"/>
</dbReference>
<dbReference type="RefSeq" id="WP_165180041.1">
    <property type="nucleotide sequence ID" value="NZ_JAAKZI010000001.1"/>
</dbReference>
<evidence type="ECO:0000313" key="2">
    <source>
        <dbReference type="Proteomes" id="UP000479226"/>
    </source>
</evidence>
<gene>
    <name evidence="1" type="ORF">G6N77_00480</name>
</gene>
<name>A0ABX0D4Y3_9MICC</name>
<protein>
    <recommendedName>
        <fullName evidence="3">WXG100 family type VII secretion target</fullName>
    </recommendedName>
</protein>